<dbReference type="EMBL" id="CAJNOR010010232">
    <property type="protein sequence ID" value="CAF1652155.1"/>
    <property type="molecule type" value="Genomic_DNA"/>
</dbReference>
<keyword evidence="1" id="KW-0472">Membrane</keyword>
<keyword evidence="1" id="KW-0812">Transmembrane</keyword>
<comment type="caution">
    <text evidence="2">The sequence shown here is derived from an EMBL/GenBank/DDBJ whole genome shotgun (WGS) entry which is preliminary data.</text>
</comment>
<dbReference type="AlphaFoldDB" id="A0A816ESX4"/>
<proteinExistence type="predicted"/>
<reference evidence="2" key="1">
    <citation type="submission" date="2021-02" db="EMBL/GenBank/DDBJ databases">
        <authorList>
            <person name="Nowell W R."/>
        </authorList>
    </citation>
    <scope>NUCLEOTIDE SEQUENCE</scope>
</reference>
<protein>
    <submittedName>
        <fullName evidence="2">Uncharacterized protein</fullName>
    </submittedName>
</protein>
<evidence type="ECO:0000256" key="1">
    <source>
        <dbReference type="SAM" id="Phobius"/>
    </source>
</evidence>
<feature type="transmembrane region" description="Helical" evidence="1">
    <location>
        <begin position="307"/>
        <end position="336"/>
    </location>
</feature>
<sequence>MPYKAFVSHIIYFHPVCSSVYVSKEWIQALYLTYASSLLVNDFRTTAKSQFELLAAFCSISQETVYQSLVDLENEQLVTFQLLPDVQVNSQVSANIDLIRSSVPVQVDITVVLLQITTRSNSLVSALNTNIYVSIHHFDSQITSITTYFTPYFDENSGLGVNYFGHTCDVIGFTTSAAFYLMSQFDSAYNHGSWPPTSPGFTAIANGTVDGFFSGCITLDGLLVSTFDCLYNISCLKNFANYFPNLSQINVSWSDGLSPPLSNQIAVKDLLSELFVVNWSTTINYSQYFHSCAPKTCTYTITDHMNILYTGTLLLALYGGIAVLLRSITPYVVLLWSKLKRRSTNLNLSNFQRSKCIIYNLRRLNLFKSINRRTPDDIKLQQAATWVYLILLARFRIVDWYGFRGRHFRLLATLCELANRTVTDAVHRFGTQSFVTLNVTSETSFNIQLNTIVHAFAQSFSTNFDLLVKIVQLFTRADQPYTQSSNDNLVNSGTQDDINYGQILKFAFNFTGLMNIDTKAVVCICATNSHCQTPVLDSVNEISLDHAVDFSQVVGSIEGCSTLDSVLLSTLECYYLPSCLSILYKYINYTRRIIDTGLPYLDVKPLVDDPTSSRFPPNTSLTIIIKELMIEDWNPVFSFEKYYEECAPNKCTYSQIVHTNSFVGIIMTLLSSIGGLIVALRLITPLLVKLIFILGQTKRQSKRSQDSPKLISRMKINLIKLINLLTSTLLNLNIFPRRNFGGRITHHKANHSDTLQCHCLSISSTYNHFVQIQPNFHSICSSFFILEDWQMNITSKLASDLFIYDARDYRRFLYAHLQLLAGLCSEAMQSVNSYIAQLLSSFFLTDQLVSPITLQTRINTLVNSGQSNAPTSFKSRLSLLRAINYGNAIVSAYGTNFEFFDPWVNETYSVAITQPIIYDDGCSCATSMNCTTQAGFIAKDSSTLIPVTGLKMGCTPSEALLSSTYK</sequence>
<accession>A0A816ESX4</accession>
<feature type="transmembrane region" description="Helical" evidence="1">
    <location>
        <begin position="662"/>
        <end position="695"/>
    </location>
</feature>
<dbReference type="Proteomes" id="UP000663828">
    <property type="component" value="Unassembled WGS sequence"/>
</dbReference>
<organism evidence="2 3">
    <name type="scientific">Adineta ricciae</name>
    <name type="common">Rotifer</name>
    <dbReference type="NCBI Taxonomy" id="249248"/>
    <lineage>
        <taxon>Eukaryota</taxon>
        <taxon>Metazoa</taxon>
        <taxon>Spiralia</taxon>
        <taxon>Gnathifera</taxon>
        <taxon>Rotifera</taxon>
        <taxon>Eurotatoria</taxon>
        <taxon>Bdelloidea</taxon>
        <taxon>Adinetida</taxon>
        <taxon>Adinetidae</taxon>
        <taxon>Adineta</taxon>
    </lineage>
</organism>
<name>A0A816ESX4_ADIRI</name>
<evidence type="ECO:0000313" key="2">
    <source>
        <dbReference type="EMBL" id="CAF1652155.1"/>
    </source>
</evidence>
<keyword evidence="1" id="KW-1133">Transmembrane helix</keyword>
<evidence type="ECO:0000313" key="3">
    <source>
        <dbReference type="Proteomes" id="UP000663828"/>
    </source>
</evidence>
<keyword evidence="3" id="KW-1185">Reference proteome</keyword>
<gene>
    <name evidence="2" type="ORF">XAT740_LOCUS55192</name>
</gene>